<evidence type="ECO:0000259" key="1">
    <source>
        <dbReference type="PROSITE" id="PS50011"/>
    </source>
</evidence>
<name>A0A8S1JHR8_9CHLO</name>
<dbReference type="AlphaFoldDB" id="A0A8S1JHR8"/>
<keyword evidence="3" id="KW-1185">Reference proteome</keyword>
<dbReference type="GO" id="GO:0007165">
    <property type="term" value="P:signal transduction"/>
    <property type="evidence" value="ECO:0007669"/>
    <property type="project" value="TreeGrafter"/>
</dbReference>
<dbReference type="InterPro" id="IPR050167">
    <property type="entry name" value="Ser_Thr_protein_kinase"/>
</dbReference>
<dbReference type="EMBL" id="CAJHUC010002685">
    <property type="protein sequence ID" value="CAD7704185.1"/>
    <property type="molecule type" value="Genomic_DNA"/>
</dbReference>
<dbReference type="PROSITE" id="PS50011">
    <property type="entry name" value="PROTEIN_KINASE_DOM"/>
    <property type="match status" value="1"/>
</dbReference>
<dbReference type="InterPro" id="IPR011009">
    <property type="entry name" value="Kinase-like_dom_sf"/>
</dbReference>
<sequence length="161" mass="18247">MPDVKIGDMGLSKRKLESFVSGNMRGTLPWMAPELLPTLDGAPSGKVNEKIDVYSFGVCLWEIWTNGSEPYPNLESSQLMYGLMSNTLHLDMSCQPDPDWVDLINWCMARDPAERPSFTDIAWKLEDMLQKWSQPEERCEPCIVSAATWASSNWDNDLPMV</sequence>
<protein>
    <recommendedName>
        <fullName evidence="1">Protein kinase domain-containing protein</fullName>
    </recommendedName>
</protein>
<dbReference type="SMART" id="SM00219">
    <property type="entry name" value="TyrKc"/>
    <property type="match status" value="1"/>
</dbReference>
<dbReference type="InterPro" id="IPR001245">
    <property type="entry name" value="Ser-Thr/Tyr_kinase_cat_dom"/>
</dbReference>
<feature type="domain" description="Protein kinase" evidence="1">
    <location>
        <begin position="1"/>
        <end position="129"/>
    </location>
</feature>
<dbReference type="GO" id="GO:0005524">
    <property type="term" value="F:ATP binding"/>
    <property type="evidence" value="ECO:0007669"/>
    <property type="project" value="InterPro"/>
</dbReference>
<gene>
    <name evidence="2" type="ORF">OSTQU699_LOCUS9542</name>
</gene>
<accession>A0A8S1JHR8</accession>
<dbReference type="PANTHER" id="PTHR23257">
    <property type="entry name" value="SERINE-THREONINE PROTEIN KINASE"/>
    <property type="match status" value="1"/>
</dbReference>
<evidence type="ECO:0000313" key="2">
    <source>
        <dbReference type="EMBL" id="CAD7704185.1"/>
    </source>
</evidence>
<dbReference type="Pfam" id="PF07714">
    <property type="entry name" value="PK_Tyr_Ser-Thr"/>
    <property type="match status" value="1"/>
</dbReference>
<dbReference type="InterPro" id="IPR020635">
    <property type="entry name" value="Tyr_kinase_cat_dom"/>
</dbReference>
<evidence type="ECO:0000313" key="3">
    <source>
        <dbReference type="Proteomes" id="UP000708148"/>
    </source>
</evidence>
<dbReference type="OrthoDB" id="4062651at2759"/>
<dbReference type="GO" id="GO:0005737">
    <property type="term" value="C:cytoplasm"/>
    <property type="evidence" value="ECO:0007669"/>
    <property type="project" value="TreeGrafter"/>
</dbReference>
<dbReference type="PANTHER" id="PTHR23257:SF963">
    <property type="entry name" value="AT08303P"/>
    <property type="match status" value="1"/>
</dbReference>
<comment type="caution">
    <text evidence="2">The sequence shown here is derived from an EMBL/GenBank/DDBJ whole genome shotgun (WGS) entry which is preliminary data.</text>
</comment>
<dbReference type="InterPro" id="IPR000719">
    <property type="entry name" value="Prot_kinase_dom"/>
</dbReference>
<dbReference type="GO" id="GO:0004713">
    <property type="term" value="F:protein tyrosine kinase activity"/>
    <property type="evidence" value="ECO:0007669"/>
    <property type="project" value="InterPro"/>
</dbReference>
<organism evidence="2 3">
    <name type="scientific">Ostreobium quekettii</name>
    <dbReference type="NCBI Taxonomy" id="121088"/>
    <lineage>
        <taxon>Eukaryota</taxon>
        <taxon>Viridiplantae</taxon>
        <taxon>Chlorophyta</taxon>
        <taxon>core chlorophytes</taxon>
        <taxon>Ulvophyceae</taxon>
        <taxon>TCBD clade</taxon>
        <taxon>Bryopsidales</taxon>
        <taxon>Ostreobineae</taxon>
        <taxon>Ostreobiaceae</taxon>
        <taxon>Ostreobium</taxon>
    </lineage>
</organism>
<proteinExistence type="predicted"/>
<reference evidence="2" key="1">
    <citation type="submission" date="2020-12" db="EMBL/GenBank/DDBJ databases">
        <authorList>
            <person name="Iha C."/>
        </authorList>
    </citation>
    <scope>NUCLEOTIDE SEQUENCE</scope>
</reference>
<dbReference type="Gene3D" id="1.10.510.10">
    <property type="entry name" value="Transferase(Phosphotransferase) domain 1"/>
    <property type="match status" value="1"/>
</dbReference>
<dbReference type="Proteomes" id="UP000708148">
    <property type="component" value="Unassembled WGS sequence"/>
</dbReference>
<dbReference type="SUPFAM" id="SSF56112">
    <property type="entry name" value="Protein kinase-like (PK-like)"/>
    <property type="match status" value="1"/>
</dbReference>